<evidence type="ECO:0000313" key="1">
    <source>
        <dbReference type="EMBL" id="RRD48819.1"/>
    </source>
</evidence>
<gene>
    <name evidence="1" type="ORF">EII35_11040</name>
</gene>
<dbReference type="RefSeq" id="WP_125228526.1">
    <property type="nucleotide sequence ID" value="NZ_RQYT01000029.1"/>
</dbReference>
<proteinExistence type="predicted"/>
<dbReference type="Proteomes" id="UP000280935">
    <property type="component" value="Unassembled WGS sequence"/>
</dbReference>
<organism evidence="1 2">
    <name type="scientific">Arachnia propionica</name>
    <dbReference type="NCBI Taxonomy" id="1750"/>
    <lineage>
        <taxon>Bacteria</taxon>
        <taxon>Bacillati</taxon>
        <taxon>Actinomycetota</taxon>
        <taxon>Actinomycetes</taxon>
        <taxon>Propionibacteriales</taxon>
        <taxon>Propionibacteriaceae</taxon>
        <taxon>Arachnia</taxon>
    </lineage>
</organism>
<reference evidence="1 2" key="1">
    <citation type="submission" date="2018-11" db="EMBL/GenBank/DDBJ databases">
        <title>Genomes From Bacteria Associated with the Canine Oral Cavity: a Test Case for Automated Genome-Based Taxonomic Assignment.</title>
        <authorList>
            <person name="Coil D.A."/>
            <person name="Jospin G."/>
            <person name="Darling A.E."/>
            <person name="Wallis C."/>
            <person name="Davis I.J."/>
            <person name="Harris S."/>
            <person name="Eisen J.A."/>
            <person name="Holcombe L.J."/>
            <person name="O'Flynn C."/>
        </authorList>
    </citation>
    <scope>NUCLEOTIDE SEQUENCE [LARGE SCALE GENOMIC DNA]</scope>
    <source>
        <strain evidence="1 2">OH2822_COT-296</strain>
    </source>
</reference>
<accession>A0A3P1WQB7</accession>
<comment type="caution">
    <text evidence="1">The sequence shown here is derived from an EMBL/GenBank/DDBJ whole genome shotgun (WGS) entry which is preliminary data.</text>
</comment>
<dbReference type="EMBL" id="RQYT01000029">
    <property type="protein sequence ID" value="RRD48819.1"/>
    <property type="molecule type" value="Genomic_DNA"/>
</dbReference>
<evidence type="ECO:0000313" key="2">
    <source>
        <dbReference type="Proteomes" id="UP000280935"/>
    </source>
</evidence>
<dbReference type="AlphaFoldDB" id="A0A3P1WQB7"/>
<dbReference type="OrthoDB" id="2088054at2"/>
<name>A0A3P1WQB7_9ACTN</name>
<protein>
    <submittedName>
        <fullName evidence="1">Uncharacterized protein</fullName>
    </submittedName>
</protein>
<sequence length="148" mass="16669">MLLLTHEVGPDGVWGQYEYRMTWPYDWDFVLEATQSLLDSDMEQVQQLQVGVLGREEIDIVHELAPAGRRIHNTSAAKERGFLSISGISRAMGCPMKVVFVNQTAGLRVFAHLPSIPEEARSNPQVFTTYVSSLEIKTYMALARKEAQ</sequence>